<dbReference type="EMBL" id="ML122270">
    <property type="protein sequence ID" value="RPD59431.1"/>
    <property type="molecule type" value="Genomic_DNA"/>
</dbReference>
<keyword evidence="5" id="KW-1185">Reference proteome</keyword>
<feature type="non-terminal residue" evidence="4">
    <location>
        <position position="1"/>
    </location>
</feature>
<evidence type="ECO:0000259" key="2">
    <source>
        <dbReference type="Pfam" id="PF18718"/>
    </source>
</evidence>
<feature type="region of interest" description="Disordered" evidence="1">
    <location>
        <begin position="296"/>
        <end position="315"/>
    </location>
</feature>
<evidence type="ECO:0000313" key="5">
    <source>
        <dbReference type="Proteomes" id="UP000313359"/>
    </source>
</evidence>
<dbReference type="Pfam" id="PF18721">
    <property type="entry name" value="CxC6"/>
    <property type="match status" value="1"/>
</dbReference>
<protein>
    <recommendedName>
        <fullName evidence="6">CxC6 like cysteine cluster associated with KDZ domain-containing protein</fullName>
    </recommendedName>
</protein>
<organism evidence="4 5">
    <name type="scientific">Lentinus tigrinus ALCF2SS1-6</name>
    <dbReference type="NCBI Taxonomy" id="1328759"/>
    <lineage>
        <taxon>Eukaryota</taxon>
        <taxon>Fungi</taxon>
        <taxon>Dikarya</taxon>
        <taxon>Basidiomycota</taxon>
        <taxon>Agaricomycotina</taxon>
        <taxon>Agaricomycetes</taxon>
        <taxon>Polyporales</taxon>
        <taxon>Polyporaceae</taxon>
        <taxon>Lentinus</taxon>
    </lineage>
</organism>
<feature type="domain" description="CxC6 like cysteine cluster associated with KDZ" evidence="3">
    <location>
        <begin position="216"/>
        <end position="279"/>
    </location>
</feature>
<dbReference type="AlphaFoldDB" id="A0A5C2S6X1"/>
<name>A0A5C2S6X1_9APHY</name>
<dbReference type="InterPro" id="IPR040898">
    <property type="entry name" value="CxC6"/>
</dbReference>
<dbReference type="InterPro" id="IPR041539">
    <property type="entry name" value="CxC5"/>
</dbReference>
<dbReference type="OrthoDB" id="2800707at2759"/>
<evidence type="ECO:0000259" key="3">
    <source>
        <dbReference type="Pfam" id="PF18721"/>
    </source>
</evidence>
<dbReference type="Proteomes" id="UP000313359">
    <property type="component" value="Unassembled WGS sequence"/>
</dbReference>
<evidence type="ECO:0000313" key="4">
    <source>
        <dbReference type="EMBL" id="RPD59431.1"/>
    </source>
</evidence>
<gene>
    <name evidence="4" type="ORF">L227DRAFT_503555</name>
</gene>
<sequence>GAEIVLSHASKCETDGCSRKGLSIAGKRHEYAGKLFTRRRGVLPIRIVTLYCKECHTTYRPNYIVRHASSPDAKREYYVGIPEALEVAQHTYIDKDLLILFRAQMAFAHVSGDTVARVYNLGLTSDPTSASLIGEMVWHAFYLHALLSHHQYQSSRLELPHNCPHSTRFDNALCERNRCMRATGQRLWAHACDDCERVTRPPAGRDEPWTRTSACVMDGVTLGHPRCNQRYCRNTLRSPRDRFCQQHAALQQQCAIEGCTEPASTGFRTCSLELHRAHELETLERGTAIYRLRRRAENASGRRAAAPEASKQPRRPRIRSALTRKWTHNEQLMVRPCRIIISRATFFESEGPAETLRFVLDTFPSHLPRSRPSFLIYDNSCTLLKHIRASRLEDLSHTALTVDVFHANTKHSDSDEFCQENCNPALFPELYDDEDRRWVFNSSVCEQVNAWFGRFLPVVREMSEVHYNFFLDEMIAIYNEYRERVLANRGKRPRLIPVDELKLPLQVM</sequence>
<evidence type="ECO:0000256" key="1">
    <source>
        <dbReference type="SAM" id="MobiDB-lite"/>
    </source>
</evidence>
<proteinExistence type="predicted"/>
<evidence type="ECO:0008006" key="6">
    <source>
        <dbReference type="Google" id="ProtNLM"/>
    </source>
</evidence>
<feature type="domain" description="CxC5 like cysteine cluster associated with KDZ" evidence="2">
    <location>
        <begin position="6"/>
        <end position="121"/>
    </location>
</feature>
<accession>A0A5C2S6X1</accession>
<reference evidence="4" key="1">
    <citation type="journal article" date="2018" name="Genome Biol. Evol.">
        <title>Genomics and development of Lentinus tigrinus, a white-rot wood-decaying mushroom with dimorphic fruiting bodies.</title>
        <authorList>
            <person name="Wu B."/>
            <person name="Xu Z."/>
            <person name="Knudson A."/>
            <person name="Carlson A."/>
            <person name="Chen N."/>
            <person name="Kovaka S."/>
            <person name="LaButti K."/>
            <person name="Lipzen A."/>
            <person name="Pennachio C."/>
            <person name="Riley R."/>
            <person name="Schakwitz W."/>
            <person name="Umezawa K."/>
            <person name="Ohm R.A."/>
            <person name="Grigoriev I.V."/>
            <person name="Nagy L.G."/>
            <person name="Gibbons J."/>
            <person name="Hibbett D."/>
        </authorList>
    </citation>
    <scope>NUCLEOTIDE SEQUENCE [LARGE SCALE GENOMIC DNA]</scope>
    <source>
        <strain evidence="4">ALCF2SS1-6</strain>
    </source>
</reference>
<dbReference type="STRING" id="1328759.A0A5C2S6X1"/>
<dbReference type="Pfam" id="PF18718">
    <property type="entry name" value="CxC5"/>
    <property type="match status" value="1"/>
</dbReference>